<keyword evidence="8" id="KW-0902">Two-component regulatory system</keyword>
<dbReference type="Gene3D" id="3.30.450.20">
    <property type="entry name" value="PAS domain"/>
    <property type="match status" value="1"/>
</dbReference>
<gene>
    <name evidence="13" type="ORF">J2Z82_002163</name>
</gene>
<feature type="domain" description="Histidine kinase" evidence="10">
    <location>
        <begin position="171"/>
        <end position="374"/>
    </location>
</feature>
<feature type="domain" description="PAS" evidence="11">
    <location>
        <begin position="43"/>
        <end position="106"/>
    </location>
</feature>
<keyword evidence="5" id="KW-0547">Nucleotide-binding</keyword>
<evidence type="ECO:0000259" key="11">
    <source>
        <dbReference type="PROSITE" id="PS50112"/>
    </source>
</evidence>
<dbReference type="InterPro" id="IPR005467">
    <property type="entry name" value="His_kinase_dom"/>
</dbReference>
<dbReference type="NCBIfam" id="TIGR00229">
    <property type="entry name" value="sensory_box"/>
    <property type="match status" value="1"/>
</dbReference>
<keyword evidence="6 13" id="KW-0418">Kinase</keyword>
<evidence type="ECO:0000259" key="10">
    <source>
        <dbReference type="PROSITE" id="PS50109"/>
    </source>
</evidence>
<evidence type="ECO:0000256" key="4">
    <source>
        <dbReference type="ARBA" id="ARBA00022679"/>
    </source>
</evidence>
<dbReference type="InterPro" id="IPR000700">
    <property type="entry name" value="PAS-assoc_C"/>
</dbReference>
<dbReference type="InterPro" id="IPR003594">
    <property type="entry name" value="HATPase_dom"/>
</dbReference>
<keyword evidence="7" id="KW-0067">ATP-binding</keyword>
<dbReference type="InterPro" id="IPR035965">
    <property type="entry name" value="PAS-like_dom_sf"/>
</dbReference>
<protein>
    <recommendedName>
        <fullName evidence="2">histidine kinase</fullName>
        <ecNumber evidence="2">2.7.13.3</ecNumber>
    </recommendedName>
</protein>
<accession>A0ABS4HE81</accession>
<keyword evidence="3" id="KW-0597">Phosphoprotein</keyword>
<name>A0ABS4HE81_9BACI</name>
<dbReference type="PANTHER" id="PTHR43065:SF10">
    <property type="entry name" value="PEROXIDE STRESS-ACTIVATED HISTIDINE KINASE MAK3"/>
    <property type="match status" value="1"/>
</dbReference>
<dbReference type="PANTHER" id="PTHR43065">
    <property type="entry name" value="SENSOR HISTIDINE KINASE"/>
    <property type="match status" value="1"/>
</dbReference>
<keyword evidence="4 13" id="KW-0808">Transferase</keyword>
<dbReference type="InterPro" id="IPR004358">
    <property type="entry name" value="Sig_transdc_His_kin-like_C"/>
</dbReference>
<dbReference type="Gene3D" id="3.30.565.10">
    <property type="entry name" value="Histidine kinase-like ATPase, C-terminal domain"/>
    <property type="match status" value="1"/>
</dbReference>
<evidence type="ECO:0000256" key="1">
    <source>
        <dbReference type="ARBA" id="ARBA00000085"/>
    </source>
</evidence>
<dbReference type="Pfam" id="PF00512">
    <property type="entry name" value="HisKA"/>
    <property type="match status" value="1"/>
</dbReference>
<dbReference type="SUPFAM" id="SSF55874">
    <property type="entry name" value="ATPase domain of HSP90 chaperone/DNA topoisomerase II/histidine kinase"/>
    <property type="match status" value="1"/>
</dbReference>
<dbReference type="InterPro" id="IPR003661">
    <property type="entry name" value="HisK_dim/P_dom"/>
</dbReference>
<evidence type="ECO:0000259" key="12">
    <source>
        <dbReference type="PROSITE" id="PS50113"/>
    </source>
</evidence>
<proteinExistence type="predicted"/>
<evidence type="ECO:0000313" key="13">
    <source>
        <dbReference type="EMBL" id="MBP1949226.1"/>
    </source>
</evidence>
<sequence>MENKDSNQQVENNKNKQNSTTTPDPQGFFNNIAALPPSILKWIDKNTNGFIAIWDKNGRIIYISKSVERLLGYKVTDLLGTQWYEKVSHEDVTYIKNHFDTNQDSSQLFNIMIQNIYGKNIWTENLVSQIKDSNDNIYYAAAVKDITDKKEAEEMMIRSEKMSVAGQLAAGIAHEVRNPLTSLKGFLQLLQAGVNRKEEYYKIMIDEIEKMETITSELLFISKPLTDNKQIEKVQEMVVDVITLLQPQAKLKNIEILFEQTGSQTVYCDRSQIKQVLINIVKNAIEAMEEPGNIQLNVLTSEDNILLDVIDGGPGIPEEIIHKLREPFFTTKQSGTGLGLMITTQILERHDGKLEILQNENKGSTFRIILPKQAEK</sequence>
<evidence type="ECO:0000256" key="3">
    <source>
        <dbReference type="ARBA" id="ARBA00022553"/>
    </source>
</evidence>
<reference evidence="13 14" key="1">
    <citation type="submission" date="2021-03" db="EMBL/GenBank/DDBJ databases">
        <title>Genomic Encyclopedia of Type Strains, Phase IV (KMG-IV): sequencing the most valuable type-strain genomes for metagenomic binning, comparative biology and taxonomic classification.</title>
        <authorList>
            <person name="Goeker M."/>
        </authorList>
    </citation>
    <scope>NUCLEOTIDE SEQUENCE [LARGE SCALE GENOMIC DNA]</scope>
    <source>
        <strain evidence="13 14">DSM 21085</strain>
    </source>
</reference>
<dbReference type="InterPro" id="IPR000014">
    <property type="entry name" value="PAS"/>
</dbReference>
<dbReference type="CDD" id="cd00130">
    <property type="entry name" value="PAS"/>
    <property type="match status" value="1"/>
</dbReference>
<dbReference type="InterPro" id="IPR036097">
    <property type="entry name" value="HisK_dim/P_sf"/>
</dbReference>
<feature type="region of interest" description="Disordered" evidence="9">
    <location>
        <begin position="1"/>
        <end position="27"/>
    </location>
</feature>
<dbReference type="EC" id="2.7.13.3" evidence="2"/>
<evidence type="ECO:0000313" key="14">
    <source>
        <dbReference type="Proteomes" id="UP001519328"/>
    </source>
</evidence>
<keyword evidence="14" id="KW-1185">Reference proteome</keyword>
<dbReference type="Proteomes" id="UP001519328">
    <property type="component" value="Unassembled WGS sequence"/>
</dbReference>
<evidence type="ECO:0000256" key="5">
    <source>
        <dbReference type="ARBA" id="ARBA00022741"/>
    </source>
</evidence>
<evidence type="ECO:0000256" key="6">
    <source>
        <dbReference type="ARBA" id="ARBA00022777"/>
    </source>
</evidence>
<dbReference type="SMART" id="SM00387">
    <property type="entry name" value="HATPase_c"/>
    <property type="match status" value="1"/>
</dbReference>
<dbReference type="Pfam" id="PF02518">
    <property type="entry name" value="HATPase_c"/>
    <property type="match status" value="1"/>
</dbReference>
<dbReference type="InterPro" id="IPR036890">
    <property type="entry name" value="HATPase_C_sf"/>
</dbReference>
<dbReference type="PRINTS" id="PR00344">
    <property type="entry name" value="BCTRLSENSOR"/>
</dbReference>
<feature type="domain" description="PAC" evidence="12">
    <location>
        <begin position="107"/>
        <end position="158"/>
    </location>
</feature>
<dbReference type="Gene3D" id="1.10.287.130">
    <property type="match status" value="1"/>
</dbReference>
<evidence type="ECO:0000256" key="7">
    <source>
        <dbReference type="ARBA" id="ARBA00022840"/>
    </source>
</evidence>
<dbReference type="GO" id="GO:0004673">
    <property type="term" value="F:protein histidine kinase activity"/>
    <property type="evidence" value="ECO:0007669"/>
    <property type="project" value="UniProtKB-EC"/>
</dbReference>
<dbReference type="PROSITE" id="PS50113">
    <property type="entry name" value="PAC"/>
    <property type="match status" value="1"/>
</dbReference>
<dbReference type="Pfam" id="PF13426">
    <property type="entry name" value="PAS_9"/>
    <property type="match status" value="1"/>
</dbReference>
<dbReference type="SMART" id="SM00388">
    <property type="entry name" value="HisKA"/>
    <property type="match status" value="1"/>
</dbReference>
<dbReference type="RefSeq" id="WP_209480741.1">
    <property type="nucleotide sequence ID" value="NZ_JAGGKK010000010.1"/>
</dbReference>
<dbReference type="SUPFAM" id="SSF47384">
    <property type="entry name" value="Homodimeric domain of signal transducing histidine kinase"/>
    <property type="match status" value="1"/>
</dbReference>
<comment type="catalytic activity">
    <reaction evidence="1">
        <text>ATP + protein L-histidine = ADP + protein N-phospho-L-histidine.</text>
        <dbReference type="EC" id="2.7.13.3"/>
    </reaction>
</comment>
<dbReference type="PROSITE" id="PS50109">
    <property type="entry name" value="HIS_KIN"/>
    <property type="match status" value="1"/>
</dbReference>
<dbReference type="PROSITE" id="PS50112">
    <property type="entry name" value="PAS"/>
    <property type="match status" value="1"/>
</dbReference>
<evidence type="ECO:0000256" key="8">
    <source>
        <dbReference type="ARBA" id="ARBA00023012"/>
    </source>
</evidence>
<feature type="compositionally biased region" description="Low complexity" evidence="9">
    <location>
        <begin position="7"/>
        <end position="18"/>
    </location>
</feature>
<dbReference type="SMART" id="SM00091">
    <property type="entry name" value="PAS"/>
    <property type="match status" value="1"/>
</dbReference>
<dbReference type="EMBL" id="JAGGKK010000010">
    <property type="protein sequence ID" value="MBP1949226.1"/>
    <property type="molecule type" value="Genomic_DNA"/>
</dbReference>
<evidence type="ECO:0000256" key="2">
    <source>
        <dbReference type="ARBA" id="ARBA00012438"/>
    </source>
</evidence>
<dbReference type="SUPFAM" id="SSF55785">
    <property type="entry name" value="PYP-like sensor domain (PAS domain)"/>
    <property type="match status" value="1"/>
</dbReference>
<organism evidence="13 14">
    <name type="scientific">Virgibacillus litoralis</name>
    <dbReference type="NCBI Taxonomy" id="578221"/>
    <lineage>
        <taxon>Bacteria</taxon>
        <taxon>Bacillati</taxon>
        <taxon>Bacillota</taxon>
        <taxon>Bacilli</taxon>
        <taxon>Bacillales</taxon>
        <taxon>Bacillaceae</taxon>
        <taxon>Virgibacillus</taxon>
    </lineage>
</organism>
<evidence type="ECO:0000256" key="9">
    <source>
        <dbReference type="SAM" id="MobiDB-lite"/>
    </source>
</evidence>
<dbReference type="CDD" id="cd00082">
    <property type="entry name" value="HisKA"/>
    <property type="match status" value="1"/>
</dbReference>
<comment type="caution">
    <text evidence="13">The sequence shown here is derived from an EMBL/GenBank/DDBJ whole genome shotgun (WGS) entry which is preliminary data.</text>
</comment>